<feature type="coiled-coil region" evidence="1">
    <location>
        <begin position="159"/>
        <end position="215"/>
    </location>
</feature>
<keyword evidence="1" id="KW-0175">Coiled coil</keyword>
<dbReference type="InterPro" id="IPR008490">
    <property type="entry name" value="Transposase_InsH_N"/>
</dbReference>
<evidence type="ECO:0000313" key="4">
    <source>
        <dbReference type="EMBL" id="EHJ92480.1"/>
    </source>
</evidence>
<feature type="domain" description="Transposase InsH N-terminal" evidence="3">
    <location>
        <begin position="20"/>
        <end position="112"/>
    </location>
</feature>
<reference evidence="5 7" key="2">
    <citation type="submission" date="2017-07" db="EMBL/GenBank/DDBJ databases">
        <title>Shotgun whole genome sequences of three halophilic bacterial isolates.</title>
        <authorList>
            <person name="Pozzo T."/>
            <person name="Higdon S.M."/>
            <person name="Quillaguaman J."/>
        </authorList>
    </citation>
    <scope>NUCLEOTIDE SEQUENCE [LARGE SCALE GENOMIC DNA]</scope>
    <source>
        <strain evidence="5 7">LC1</strain>
    </source>
</reference>
<reference evidence="4 6" key="1">
    <citation type="submission" date="2011-10" db="EMBL/GenBank/DDBJ databases">
        <authorList>
            <person name="Quillaguamn J."/>
            <person name="Guzmn D."/>
            <person name="Balderrama-Subieta A."/>
            <person name="Cardona-Ortuo C."/>
            <person name="Guevara-Martnez M."/>
            <person name="Callisaya-Quispe N."/>
        </authorList>
    </citation>
    <scope>NUCLEOTIDE SEQUENCE [LARGE SCALE GENOMIC DNA]</scope>
    <source>
        <strain evidence="4 6">LC1</strain>
    </source>
</reference>
<dbReference type="Pfam" id="PF01609">
    <property type="entry name" value="DDE_Tnp_1"/>
    <property type="match status" value="1"/>
</dbReference>
<dbReference type="InterPro" id="IPR047629">
    <property type="entry name" value="IS1182_transpos"/>
</dbReference>
<dbReference type="NCBIfam" id="NF033551">
    <property type="entry name" value="transpos_IS1182"/>
    <property type="match status" value="1"/>
</dbReference>
<dbReference type="RefSeq" id="WP_007113389.1">
    <property type="nucleotide sequence ID" value="NZ_JH393258.1"/>
</dbReference>
<dbReference type="Proteomes" id="UP000216538">
    <property type="component" value="Unassembled WGS sequence"/>
</dbReference>
<evidence type="ECO:0000313" key="5">
    <source>
        <dbReference type="EMBL" id="OZT73570.1"/>
    </source>
</evidence>
<proteinExistence type="predicted"/>
<dbReference type="PANTHER" id="PTHR33408:SF2">
    <property type="entry name" value="TRANSPOSASE DDE DOMAIN-CONTAINING PROTEIN"/>
    <property type="match status" value="1"/>
</dbReference>
<dbReference type="InterPro" id="IPR002559">
    <property type="entry name" value="Transposase_11"/>
</dbReference>
<dbReference type="OrthoDB" id="9182628at2"/>
<dbReference type="EMBL" id="NPEY01000009">
    <property type="protein sequence ID" value="OZT73570.1"/>
    <property type="molecule type" value="Genomic_DNA"/>
</dbReference>
<feature type="domain" description="Transposase IS4-like" evidence="2">
    <location>
        <begin position="232"/>
        <end position="458"/>
    </location>
</feature>
<dbReference type="PANTHER" id="PTHR33408">
    <property type="entry name" value="TRANSPOSASE"/>
    <property type="match status" value="1"/>
</dbReference>
<dbReference type="GO" id="GO:0006313">
    <property type="term" value="P:DNA transposition"/>
    <property type="evidence" value="ECO:0007669"/>
    <property type="project" value="InterPro"/>
</dbReference>
<dbReference type="Pfam" id="PF05598">
    <property type="entry name" value="DUF772"/>
    <property type="match status" value="1"/>
</dbReference>
<dbReference type="GO" id="GO:0004803">
    <property type="term" value="F:transposase activity"/>
    <property type="evidence" value="ECO:0007669"/>
    <property type="project" value="InterPro"/>
</dbReference>
<evidence type="ECO:0000259" key="3">
    <source>
        <dbReference type="Pfam" id="PF05598"/>
    </source>
</evidence>
<sequence length="476" mass="54446">MKRFVAGESRSQATLFPELLDDFVSEDNPVRAIEAFVDALDLKQLGFNGVDPHATGRPAYHPAVLLKIYLYGYLNRIQSSRRLEREAQRNVELMWLTERLAPDFKTIADFRKNNGKAIQATCRDFVMICRRLGLFSHSVMAIDGSKFKAVNNRDRNFTLAKMKRRAEEIDKSIERYLRQLDAMDQGSAAITEMQTTGLKEKIASLTEEVQQLQSIEIQRTESPDQQVSLTDPDARSMTARGTGIVGYNVQTAVDSQHHLIVAHEVTNVGSDRRQLYRMANQVRDASAVSDLHVVADRGYFTGEEILACHKAGITTYLPKPKTSPSQAKGMFPREAFRYVPERNEYRCPARERLTWRFKNVEKGQTLHCYWSSACPSCFMKPQCTTGIYRRIKRWEHEEVLEAVKFRLDQAPQMMRLRRQTVEHPFGTLKAWMGATHFLTKGLKNVSTEMSLHVLAYNMKRVLNIFGTQGLVQAMRG</sequence>
<dbReference type="STRING" id="1072583.KUC_2436"/>
<dbReference type="Proteomes" id="UP000005756">
    <property type="component" value="Unassembled WGS sequence"/>
</dbReference>
<evidence type="ECO:0000313" key="6">
    <source>
        <dbReference type="Proteomes" id="UP000005756"/>
    </source>
</evidence>
<keyword evidence="7" id="KW-1185">Reference proteome</keyword>
<protein>
    <submittedName>
        <fullName evidence="5">IS5/IS1182 family transposase</fullName>
    </submittedName>
</protein>
<dbReference type="GO" id="GO:0003677">
    <property type="term" value="F:DNA binding"/>
    <property type="evidence" value="ECO:0007669"/>
    <property type="project" value="InterPro"/>
</dbReference>
<gene>
    <name evidence="5" type="ORF">CE457_13255</name>
    <name evidence="4" type="ORF">KUC_2436</name>
</gene>
<evidence type="ECO:0000256" key="1">
    <source>
        <dbReference type="SAM" id="Coils"/>
    </source>
</evidence>
<name>A0A265DWD1_9GAMM</name>
<accession>A0A265DWD1</accession>
<dbReference type="EMBL" id="JH393258">
    <property type="protein sequence ID" value="EHJ92480.1"/>
    <property type="molecule type" value="Genomic_DNA"/>
</dbReference>
<dbReference type="AlphaFoldDB" id="A0A265DWD1"/>
<evidence type="ECO:0000259" key="2">
    <source>
        <dbReference type="Pfam" id="PF01609"/>
    </source>
</evidence>
<evidence type="ECO:0000313" key="7">
    <source>
        <dbReference type="Proteomes" id="UP000216538"/>
    </source>
</evidence>
<organism evidence="4 6">
    <name type="scientific">Vreelandella boliviensis LC1</name>
    <dbReference type="NCBI Taxonomy" id="1072583"/>
    <lineage>
        <taxon>Bacteria</taxon>
        <taxon>Pseudomonadati</taxon>
        <taxon>Pseudomonadota</taxon>
        <taxon>Gammaproteobacteria</taxon>
        <taxon>Oceanospirillales</taxon>
        <taxon>Halomonadaceae</taxon>
        <taxon>Vreelandella</taxon>
    </lineage>
</organism>